<keyword evidence="2" id="KW-1185">Reference proteome</keyword>
<evidence type="ECO:0000313" key="1">
    <source>
        <dbReference type="EMBL" id="KAF8567702.1"/>
    </source>
</evidence>
<dbReference type="EMBL" id="JTDF01003567">
    <property type="protein sequence ID" value="KAF8567702.1"/>
    <property type="molecule type" value="Genomic_DNA"/>
</dbReference>
<dbReference type="AlphaFoldDB" id="A0A8T0DK72"/>
<evidence type="ECO:0000313" key="2">
    <source>
        <dbReference type="Proteomes" id="UP000699462"/>
    </source>
</evidence>
<comment type="caution">
    <text evidence="1">The sequence shown here is derived from an EMBL/GenBank/DDBJ whole genome shotgun (WGS) entry which is preliminary data.</text>
</comment>
<gene>
    <name evidence="1" type="ORF">P879_10748</name>
</gene>
<sequence>MGSHSVCFFFAKDPFVRKCRFKFSKLIMSANLTKRYLEERWLPQRTEALSELGDLAWKVAQEFPDVFLDKIGTREWKSVDAILLLLNTALSLCMREHFRDAIQCEEEDLLEFARLTSTQSVPSQMF</sequence>
<dbReference type="Proteomes" id="UP000699462">
    <property type="component" value="Unassembled WGS sequence"/>
</dbReference>
<name>A0A8T0DK72_9TREM</name>
<reference evidence="1 2" key="1">
    <citation type="submission" date="2019-07" db="EMBL/GenBank/DDBJ databases">
        <title>Annotation for the trematode Paragonimus westermani.</title>
        <authorList>
            <person name="Choi Y.-J."/>
        </authorList>
    </citation>
    <scope>NUCLEOTIDE SEQUENCE [LARGE SCALE GENOMIC DNA]</scope>
    <source>
        <strain evidence="1">180907_Pwestermani</strain>
    </source>
</reference>
<organism evidence="1 2">
    <name type="scientific">Paragonimus westermani</name>
    <dbReference type="NCBI Taxonomy" id="34504"/>
    <lineage>
        <taxon>Eukaryota</taxon>
        <taxon>Metazoa</taxon>
        <taxon>Spiralia</taxon>
        <taxon>Lophotrochozoa</taxon>
        <taxon>Platyhelminthes</taxon>
        <taxon>Trematoda</taxon>
        <taxon>Digenea</taxon>
        <taxon>Plagiorchiida</taxon>
        <taxon>Troglotremata</taxon>
        <taxon>Troglotrematidae</taxon>
        <taxon>Paragonimus</taxon>
    </lineage>
</organism>
<protein>
    <submittedName>
        <fullName evidence="1">Uncharacterized protein</fullName>
    </submittedName>
</protein>
<dbReference type="OrthoDB" id="432685at2759"/>
<proteinExistence type="predicted"/>
<accession>A0A8T0DK72</accession>